<keyword evidence="7" id="KW-1185">Reference proteome</keyword>
<protein>
    <submittedName>
        <fullName evidence="6">Outer membrane protein assembly factor BamD</fullName>
    </submittedName>
</protein>
<dbReference type="InterPro" id="IPR039565">
    <property type="entry name" value="BamD-like"/>
</dbReference>
<dbReference type="RefSeq" id="WP_116849496.1">
    <property type="nucleotide sequence ID" value="NZ_QTJU01000012.1"/>
</dbReference>
<keyword evidence="3" id="KW-0998">Cell outer membrane</keyword>
<dbReference type="AlphaFoldDB" id="A0A3E1NDK9"/>
<keyword evidence="2" id="KW-0472">Membrane</keyword>
<dbReference type="EMBL" id="QTJU01000012">
    <property type="protein sequence ID" value="RFM26046.1"/>
    <property type="molecule type" value="Genomic_DNA"/>
</dbReference>
<dbReference type="InterPro" id="IPR011990">
    <property type="entry name" value="TPR-like_helical_dom_sf"/>
</dbReference>
<feature type="chain" id="PRO_5017592625" evidence="4">
    <location>
        <begin position="21"/>
        <end position="276"/>
    </location>
</feature>
<dbReference type="Pfam" id="PF13525">
    <property type="entry name" value="YfiO"/>
    <property type="match status" value="1"/>
</dbReference>
<evidence type="ECO:0000313" key="6">
    <source>
        <dbReference type="EMBL" id="RFM26046.1"/>
    </source>
</evidence>
<dbReference type="Gene3D" id="1.25.40.10">
    <property type="entry name" value="Tetratricopeptide repeat domain"/>
    <property type="match status" value="1"/>
</dbReference>
<evidence type="ECO:0000256" key="1">
    <source>
        <dbReference type="ARBA" id="ARBA00022729"/>
    </source>
</evidence>
<accession>A0A3E1NDK9</accession>
<feature type="domain" description="Outer membrane lipoprotein BamD-like" evidence="5">
    <location>
        <begin position="33"/>
        <end position="214"/>
    </location>
</feature>
<dbReference type="PROSITE" id="PS51257">
    <property type="entry name" value="PROKAR_LIPOPROTEIN"/>
    <property type="match status" value="1"/>
</dbReference>
<dbReference type="NCBIfam" id="TIGR03302">
    <property type="entry name" value="OM_YfiO"/>
    <property type="match status" value="1"/>
</dbReference>
<name>A0A3E1NDK9_9BACT</name>
<sequence>MTKAVYLYILLFAVTLTSCASKFSKVLKSKDNEYKYKMAENYYAQKKYAYAQQLFDELFPYVKGTSRYEDLFYKNAYSYYYQKDYLNAENIFKTYTENFPGSARAEECEYMRAYCFYKQSPKLELDQTNTSKAMSLMQAFINQHPQSAKTKEATELLELCRSKLEEKEYVSATLYYDLGYYRAAAIALSTLMEDYPESDKSDDYKMLVIRSYYKYAGMSFSDKQQERYEKVISEAGDFAERFPQSKYLKEVNDYKTLSINSIKNIKNEQAKTATQR</sequence>
<evidence type="ECO:0000256" key="3">
    <source>
        <dbReference type="ARBA" id="ARBA00023237"/>
    </source>
</evidence>
<feature type="signal peptide" evidence="4">
    <location>
        <begin position="1"/>
        <end position="20"/>
    </location>
</feature>
<dbReference type="Proteomes" id="UP000261284">
    <property type="component" value="Unassembled WGS sequence"/>
</dbReference>
<reference evidence="6 7" key="1">
    <citation type="submission" date="2018-08" db="EMBL/GenBank/DDBJ databases">
        <title>Chitinophagaceae sp. K23C18032701, a novel bacterium isolated from forest soil.</title>
        <authorList>
            <person name="Wang C."/>
        </authorList>
    </citation>
    <scope>NUCLEOTIDE SEQUENCE [LARGE SCALE GENOMIC DNA]</scope>
    <source>
        <strain evidence="6 7">K23C18032701</strain>
    </source>
</reference>
<organism evidence="6 7">
    <name type="scientific">Deminuibacter soli</name>
    <dbReference type="NCBI Taxonomy" id="2291815"/>
    <lineage>
        <taxon>Bacteria</taxon>
        <taxon>Pseudomonadati</taxon>
        <taxon>Bacteroidota</taxon>
        <taxon>Chitinophagia</taxon>
        <taxon>Chitinophagales</taxon>
        <taxon>Chitinophagaceae</taxon>
        <taxon>Deminuibacter</taxon>
    </lineage>
</organism>
<keyword evidence="1 4" id="KW-0732">Signal</keyword>
<evidence type="ECO:0000313" key="7">
    <source>
        <dbReference type="Proteomes" id="UP000261284"/>
    </source>
</evidence>
<evidence type="ECO:0000256" key="4">
    <source>
        <dbReference type="SAM" id="SignalP"/>
    </source>
</evidence>
<dbReference type="InterPro" id="IPR017689">
    <property type="entry name" value="BamD"/>
</dbReference>
<dbReference type="OrthoDB" id="9770761at2"/>
<comment type="caution">
    <text evidence="6">The sequence shown here is derived from an EMBL/GenBank/DDBJ whole genome shotgun (WGS) entry which is preliminary data.</text>
</comment>
<proteinExistence type="predicted"/>
<evidence type="ECO:0000256" key="2">
    <source>
        <dbReference type="ARBA" id="ARBA00023136"/>
    </source>
</evidence>
<evidence type="ECO:0000259" key="5">
    <source>
        <dbReference type="Pfam" id="PF13525"/>
    </source>
</evidence>
<dbReference type="SUPFAM" id="SSF48452">
    <property type="entry name" value="TPR-like"/>
    <property type="match status" value="1"/>
</dbReference>
<gene>
    <name evidence="6" type="primary">bamD</name>
    <name evidence="6" type="ORF">DXN05_22250</name>
</gene>